<accession>A0AAE3XGV2</accession>
<protein>
    <recommendedName>
        <fullName evidence="3">DUF4900 domain-containing protein</fullName>
    </recommendedName>
</protein>
<dbReference type="Pfam" id="PF16241">
    <property type="entry name" value="DUF4900"/>
    <property type="match status" value="1"/>
</dbReference>
<proteinExistence type="predicted"/>
<evidence type="ECO:0008006" key="3">
    <source>
        <dbReference type="Google" id="ProtNLM"/>
    </source>
</evidence>
<sequence>MKQRDQGVAIVSVLMLVLILTGVFAVMTRLTILNIQQSGDSVRVTRTLAVAQGGRNFGQSLLQGPVGARMGDAVVSLAQLNLIGNAATWVFAPGYTTTRPPADIVAQKLDLLSTNIQPRLVGSGCYGPYTVTGNQRLSIRVSFTGNLPACDGEPATTVGVGKGRFLSGARNSTQEYSLPYVMVVAASEGTARRTLTVNGEYRFTVGNGSFARYALLTDQHQQGSSASIYFTSRTLFNGPVHTNGNFAFSGEPWFGGAVSSSGVEDTGRQGGFFAASNGSAAFRTPSQLNPPRYSITEPEFTNGVSWDAPEIPFPTNSNDQATAAQQAGLFINSSNSTVVLSTGIGEAGSVMAGQRYQGITVTAGSTTTEYRVLEDPVNGGPGALLRKVAGVWTPVLNSLVPPTPITRFNGVIYGNGGIASLRGPARVPAGSTNPNNAPPALASFAGITVVSNGDIRITGDLKYTDNPCDGALSRNSNGTINVPNCSSDPLAQKNVLGIYSSGGAVRIGAGNSNTALNVPTDVQIQATIMADNTVEVENYRSVSCSLGTAYILGGVIQRKYGAFGTFSGSSCSTGLGRSFTYDQRMLNGLAPPFFPTTSMTNLMPSRQVIQYGQSEQDRR</sequence>
<dbReference type="InterPro" id="IPR032601">
    <property type="entry name" value="DUF4900"/>
</dbReference>
<gene>
    <name evidence="1" type="ORF">J2Y00_004774</name>
</gene>
<dbReference type="Proteomes" id="UP001185331">
    <property type="component" value="Unassembled WGS sequence"/>
</dbReference>
<evidence type="ECO:0000313" key="1">
    <source>
        <dbReference type="EMBL" id="MDR6221142.1"/>
    </source>
</evidence>
<dbReference type="AlphaFoldDB" id="A0AAE3XGV2"/>
<comment type="caution">
    <text evidence="1">The sequence shown here is derived from an EMBL/GenBank/DDBJ whole genome shotgun (WGS) entry which is preliminary data.</text>
</comment>
<name>A0AAE3XGV2_9DEIO</name>
<dbReference type="EMBL" id="JAVDQK010000024">
    <property type="protein sequence ID" value="MDR6221142.1"/>
    <property type="molecule type" value="Genomic_DNA"/>
</dbReference>
<evidence type="ECO:0000313" key="2">
    <source>
        <dbReference type="Proteomes" id="UP001185331"/>
    </source>
</evidence>
<dbReference type="RefSeq" id="WP_309858691.1">
    <property type="nucleotide sequence ID" value="NZ_JAVDQJ010000022.1"/>
</dbReference>
<reference evidence="1" key="1">
    <citation type="submission" date="2023-07" db="EMBL/GenBank/DDBJ databases">
        <title>Sorghum-associated microbial communities from plants grown in Nebraska, USA.</title>
        <authorList>
            <person name="Schachtman D."/>
        </authorList>
    </citation>
    <scope>NUCLEOTIDE SEQUENCE</scope>
    <source>
        <strain evidence="1">BE330</strain>
    </source>
</reference>
<organism evidence="1 2">
    <name type="scientific">Deinococcus soli</name>
    <name type="common">ex Cha et al. 2016</name>
    <dbReference type="NCBI Taxonomy" id="1309411"/>
    <lineage>
        <taxon>Bacteria</taxon>
        <taxon>Thermotogati</taxon>
        <taxon>Deinococcota</taxon>
        <taxon>Deinococci</taxon>
        <taxon>Deinococcales</taxon>
        <taxon>Deinococcaceae</taxon>
        <taxon>Deinococcus</taxon>
    </lineage>
</organism>